<name>A0ABV7QLT7_9PSEU</name>
<protein>
    <submittedName>
        <fullName evidence="3">DUF4157 domain-containing protein</fullName>
    </submittedName>
</protein>
<dbReference type="Proteomes" id="UP001595764">
    <property type="component" value="Unassembled WGS sequence"/>
</dbReference>
<dbReference type="RefSeq" id="WP_377871385.1">
    <property type="nucleotide sequence ID" value="NZ_JBHMAY010000029.1"/>
</dbReference>
<feature type="region of interest" description="Disordered" evidence="1">
    <location>
        <begin position="1"/>
        <end position="52"/>
    </location>
</feature>
<proteinExistence type="predicted"/>
<keyword evidence="4" id="KW-1185">Reference proteome</keyword>
<evidence type="ECO:0000259" key="2">
    <source>
        <dbReference type="Pfam" id="PF13699"/>
    </source>
</evidence>
<evidence type="ECO:0000313" key="4">
    <source>
        <dbReference type="Proteomes" id="UP001595764"/>
    </source>
</evidence>
<comment type="caution">
    <text evidence="3">The sequence shown here is derived from an EMBL/GenBank/DDBJ whole genome shotgun (WGS) entry which is preliminary data.</text>
</comment>
<dbReference type="Pfam" id="PF13699">
    <property type="entry name" value="eCIS_core"/>
    <property type="match status" value="1"/>
</dbReference>
<evidence type="ECO:0000313" key="3">
    <source>
        <dbReference type="EMBL" id="MFC3512543.1"/>
    </source>
</evidence>
<feature type="domain" description="eCIS core" evidence="2">
    <location>
        <begin position="46"/>
        <end position="116"/>
    </location>
</feature>
<dbReference type="InterPro" id="IPR025295">
    <property type="entry name" value="eCIS_core_dom"/>
</dbReference>
<sequence>MRAHDHRPTRPTPHPAPQVVPDEARETPAATSTDFSQIPARSAGTPLPSEVRNRLEDRWGEDLSGVRVHTGPEAAQSARDQDAVAYTSGEDIVVAGTPDEHLLTHEAAHVVQQRHASRLVPGVSSPGDAAERAADAGLVAVPGGPVAAVQRQVDRRGEKPGVPVGKVEKALTEYLTEIQRVQGGQTLHNTDEVKSAILKLFVGDAMKMASVQAWLSGPVSGTPSALAHEVAKKLPPVVPENRVAHLGIAPAKADPDKRPKNAGEAVGAVIVDSTLTPILRRIGLSDGLRKLVVDGAKSAVASGVLKLVDVAMDQAHLKPEEQGSIHSLVEGWINQQPGKAMERQQEGAGSPYAQVVPPSVAPPVPSAPGEKIIPGPSVPFDFSPSRDAPKPNLKSAGPSEAVLAAARQFDPLLLTPPEARGTERAGDYLLAGEFAVNAAKLLDDAQKNNRSSAVMNLPVSYRLVKDRPAMFEAIRTIFFAMRAALPYRTRGVSQIVLMVEGHQFYRFELP</sequence>
<gene>
    <name evidence="3" type="ORF">ACFORO_20420</name>
</gene>
<feature type="region of interest" description="Disordered" evidence="1">
    <location>
        <begin position="337"/>
        <end position="397"/>
    </location>
</feature>
<evidence type="ECO:0000256" key="1">
    <source>
        <dbReference type="SAM" id="MobiDB-lite"/>
    </source>
</evidence>
<accession>A0ABV7QLT7</accession>
<reference evidence="4" key="1">
    <citation type="journal article" date="2019" name="Int. J. Syst. Evol. Microbiol.">
        <title>The Global Catalogue of Microorganisms (GCM) 10K type strain sequencing project: providing services to taxonomists for standard genome sequencing and annotation.</title>
        <authorList>
            <consortium name="The Broad Institute Genomics Platform"/>
            <consortium name="The Broad Institute Genome Sequencing Center for Infectious Disease"/>
            <person name="Wu L."/>
            <person name="Ma J."/>
        </authorList>
    </citation>
    <scope>NUCLEOTIDE SEQUENCE [LARGE SCALE GENOMIC DNA]</scope>
    <source>
        <strain evidence="4">CGMCC 4.7682</strain>
    </source>
</reference>
<dbReference type="EMBL" id="JBHRWI010000024">
    <property type="protein sequence ID" value="MFC3512543.1"/>
    <property type="molecule type" value="Genomic_DNA"/>
</dbReference>
<organism evidence="3 4">
    <name type="scientific">Amycolatopsis halotolerans</name>
    <dbReference type="NCBI Taxonomy" id="330083"/>
    <lineage>
        <taxon>Bacteria</taxon>
        <taxon>Bacillati</taxon>
        <taxon>Actinomycetota</taxon>
        <taxon>Actinomycetes</taxon>
        <taxon>Pseudonocardiales</taxon>
        <taxon>Pseudonocardiaceae</taxon>
        <taxon>Amycolatopsis</taxon>
    </lineage>
</organism>